<dbReference type="Gene3D" id="3.30.565.10">
    <property type="entry name" value="Histidine kinase-like ATPase, C-terminal domain"/>
    <property type="match status" value="1"/>
</dbReference>
<feature type="domain" description="Histidine kinase" evidence="12">
    <location>
        <begin position="478"/>
        <end position="668"/>
    </location>
</feature>
<dbReference type="SMART" id="SM00387">
    <property type="entry name" value="HATPase_c"/>
    <property type="match status" value="1"/>
</dbReference>
<dbReference type="Pfam" id="PF13424">
    <property type="entry name" value="TPR_12"/>
    <property type="match status" value="1"/>
</dbReference>
<dbReference type="Pfam" id="PF13181">
    <property type="entry name" value="TPR_8"/>
    <property type="match status" value="2"/>
</dbReference>
<keyword evidence="8" id="KW-0902">Two-component regulatory system</keyword>
<comment type="catalytic activity">
    <reaction evidence="1">
        <text>ATP + protein L-histidine = ADP + protein N-phospho-L-histidine.</text>
        <dbReference type="EC" id="2.7.13.3"/>
    </reaction>
</comment>
<dbReference type="PROSITE" id="PS50005">
    <property type="entry name" value="TPR"/>
    <property type="match status" value="3"/>
</dbReference>
<evidence type="ECO:0000256" key="3">
    <source>
        <dbReference type="ARBA" id="ARBA00022553"/>
    </source>
</evidence>
<keyword evidence="14" id="KW-1185">Reference proteome</keyword>
<evidence type="ECO:0000256" key="2">
    <source>
        <dbReference type="ARBA" id="ARBA00012438"/>
    </source>
</evidence>
<organism evidence="13 14">
    <name type="scientific">Flavobacterium okayamense</name>
    <dbReference type="NCBI Taxonomy" id="2830782"/>
    <lineage>
        <taxon>Bacteria</taxon>
        <taxon>Pseudomonadati</taxon>
        <taxon>Bacteroidota</taxon>
        <taxon>Flavobacteriia</taxon>
        <taxon>Flavobacteriales</taxon>
        <taxon>Flavobacteriaceae</taxon>
        <taxon>Flavobacterium</taxon>
    </lineage>
</organism>
<evidence type="ECO:0000256" key="10">
    <source>
        <dbReference type="SAM" id="Coils"/>
    </source>
</evidence>
<keyword evidence="3" id="KW-0597">Phosphoprotein</keyword>
<dbReference type="InterPro" id="IPR011990">
    <property type="entry name" value="TPR-like_helical_dom_sf"/>
</dbReference>
<dbReference type="CDD" id="cd16917">
    <property type="entry name" value="HATPase_UhpB-NarQ-NarX-like"/>
    <property type="match status" value="1"/>
</dbReference>
<evidence type="ECO:0000313" key="13">
    <source>
        <dbReference type="EMBL" id="BCY28399.1"/>
    </source>
</evidence>
<dbReference type="Pfam" id="PF07730">
    <property type="entry name" value="HisKA_3"/>
    <property type="match status" value="1"/>
</dbReference>
<feature type="transmembrane region" description="Helical" evidence="11">
    <location>
        <begin position="420"/>
        <end position="439"/>
    </location>
</feature>
<feature type="repeat" description="TPR" evidence="9">
    <location>
        <begin position="220"/>
        <end position="253"/>
    </location>
</feature>
<dbReference type="Gene3D" id="1.25.40.10">
    <property type="entry name" value="Tetratricopeptide repeat domain"/>
    <property type="match status" value="1"/>
</dbReference>
<feature type="repeat" description="TPR" evidence="9">
    <location>
        <begin position="138"/>
        <end position="171"/>
    </location>
</feature>
<dbReference type="InterPro" id="IPR019734">
    <property type="entry name" value="TPR_rpt"/>
</dbReference>
<feature type="repeat" description="TPR" evidence="9">
    <location>
        <begin position="180"/>
        <end position="213"/>
    </location>
</feature>
<keyword evidence="7" id="KW-0067">ATP-binding</keyword>
<dbReference type="SUPFAM" id="SSF48452">
    <property type="entry name" value="TPR-like"/>
    <property type="match status" value="3"/>
</dbReference>
<keyword evidence="4" id="KW-0808">Transferase</keyword>
<keyword evidence="11" id="KW-1133">Transmembrane helix</keyword>
<evidence type="ECO:0000256" key="7">
    <source>
        <dbReference type="ARBA" id="ARBA00022840"/>
    </source>
</evidence>
<keyword evidence="11" id="KW-0812">Transmembrane</keyword>
<dbReference type="PANTHER" id="PTHR24421">
    <property type="entry name" value="NITRATE/NITRITE SENSOR PROTEIN NARX-RELATED"/>
    <property type="match status" value="1"/>
</dbReference>
<evidence type="ECO:0000256" key="9">
    <source>
        <dbReference type="PROSITE-ProRule" id="PRU00339"/>
    </source>
</evidence>
<dbReference type="PROSITE" id="PS50109">
    <property type="entry name" value="HIS_KIN"/>
    <property type="match status" value="1"/>
</dbReference>
<dbReference type="Gene3D" id="1.20.5.1930">
    <property type="match status" value="1"/>
</dbReference>
<keyword evidence="9" id="KW-0802">TPR repeat</keyword>
<dbReference type="PANTHER" id="PTHR24421:SF10">
    <property type="entry name" value="NITRATE_NITRITE SENSOR PROTEIN NARQ"/>
    <property type="match status" value="1"/>
</dbReference>
<dbReference type="Pfam" id="PF02518">
    <property type="entry name" value="HATPase_c"/>
    <property type="match status" value="1"/>
</dbReference>
<name>A0ABM7S4F8_9FLAO</name>
<evidence type="ECO:0000256" key="1">
    <source>
        <dbReference type="ARBA" id="ARBA00000085"/>
    </source>
</evidence>
<evidence type="ECO:0000256" key="4">
    <source>
        <dbReference type="ARBA" id="ARBA00022679"/>
    </source>
</evidence>
<keyword evidence="6" id="KW-0418">Kinase</keyword>
<dbReference type="InterPro" id="IPR005467">
    <property type="entry name" value="His_kinase_dom"/>
</dbReference>
<reference evidence="13 14" key="1">
    <citation type="submission" date="2021-06" db="EMBL/GenBank/DDBJ databases">
        <title>Whole genome sequences of Flavobacterium sp. KK2020170 and assembly.</title>
        <authorList>
            <person name="Kitahara K."/>
            <person name="Miyoshi S."/>
            <person name="Uesaka K."/>
        </authorList>
    </citation>
    <scope>NUCLEOTIDE SEQUENCE [LARGE SCALE GENOMIC DNA]</scope>
    <source>
        <strain evidence="13 14">KK2020170</strain>
    </source>
</reference>
<evidence type="ECO:0000256" key="8">
    <source>
        <dbReference type="ARBA" id="ARBA00023012"/>
    </source>
</evidence>
<dbReference type="EMBL" id="AP024749">
    <property type="protein sequence ID" value="BCY28399.1"/>
    <property type="molecule type" value="Genomic_DNA"/>
</dbReference>
<protein>
    <recommendedName>
        <fullName evidence="2">histidine kinase</fullName>
        <ecNumber evidence="2">2.7.13.3</ecNumber>
    </recommendedName>
</protein>
<gene>
    <name evidence="13" type="ORF">KK2020170_12670</name>
</gene>
<dbReference type="InterPro" id="IPR003594">
    <property type="entry name" value="HATPase_dom"/>
</dbReference>
<evidence type="ECO:0000256" key="5">
    <source>
        <dbReference type="ARBA" id="ARBA00022741"/>
    </source>
</evidence>
<feature type="coiled-coil region" evidence="10">
    <location>
        <begin position="377"/>
        <end position="418"/>
    </location>
</feature>
<dbReference type="InterPro" id="IPR050482">
    <property type="entry name" value="Sensor_HK_TwoCompSys"/>
</dbReference>
<evidence type="ECO:0000256" key="11">
    <source>
        <dbReference type="SAM" id="Phobius"/>
    </source>
</evidence>
<evidence type="ECO:0000259" key="12">
    <source>
        <dbReference type="PROSITE" id="PS50109"/>
    </source>
</evidence>
<sequence>MLKKITILTSLNTILIKLLMKFRFLFLAIFSFVLSFSQQTKIDSLYQIINSTKNDSTKVAVYNQIVWKYLFSDKDKAKELLETSEKIALAANEKFGYNSVLGIKGIYYDINGNSDSARYFFNKSLDYSRKNKFLVHEEHTLNNLGMFHWNKGENEKALNYFFNSIKVHHRNEKATERGLASSYNNIGLIYQEMELFEKAIPYHLKALKIRIDNKDKQGQIASYNNLGVCYNNSNEHHEAKESFQNGFELAKEIDNKHEYYNAIKGLADTEFYLKNYTEALRLNLQTLNRPTEVPFNSKAKVHVYSSLAQIYVKLKNPKEAIKYGELGLQELQNDDSDSEYEVEIYKPLAEANYMIGNIEKGEFYNTKFYNSTIEKFKESSAKSLNELEVKYETEKKEKDLAKEKVKVAERELKIKNKNNLLLILGAFILSIVLVSLLIFNKQKFKNKQLQKEKELSEALLKIETNNRLQEQRLAISRDLHDNIGSQLTFIISSIDSLKMYMSNTEEKVEKKLTTISQFTRETIQELRDTIWAMNKEEISVEDLKSRISNFIEQAKASLQGIHFEFNCNVSKDFTFNSKDGINIYRIIQEAVNNAIKHASATSIIVNVNQTNQDFEISIKDNGKGFDVNSLSFNGNGLQTIQNRAKELNASIDFISDNNGTKVNLTFNK</sequence>
<dbReference type="Proteomes" id="UP000825258">
    <property type="component" value="Chromosome"/>
</dbReference>
<proteinExistence type="predicted"/>
<dbReference type="InterPro" id="IPR036890">
    <property type="entry name" value="HATPase_C_sf"/>
</dbReference>
<dbReference type="EC" id="2.7.13.3" evidence="2"/>
<accession>A0ABM7S4F8</accession>
<dbReference type="InterPro" id="IPR011712">
    <property type="entry name" value="Sig_transdc_His_kin_sub3_dim/P"/>
</dbReference>
<keyword evidence="11" id="KW-0472">Membrane</keyword>
<dbReference type="SMART" id="SM00028">
    <property type="entry name" value="TPR"/>
    <property type="match status" value="5"/>
</dbReference>
<dbReference type="SUPFAM" id="SSF55874">
    <property type="entry name" value="ATPase domain of HSP90 chaperone/DNA topoisomerase II/histidine kinase"/>
    <property type="match status" value="1"/>
</dbReference>
<keyword evidence="5" id="KW-0547">Nucleotide-binding</keyword>
<evidence type="ECO:0000256" key="6">
    <source>
        <dbReference type="ARBA" id="ARBA00022777"/>
    </source>
</evidence>
<keyword evidence="10" id="KW-0175">Coiled coil</keyword>
<evidence type="ECO:0000313" key="14">
    <source>
        <dbReference type="Proteomes" id="UP000825258"/>
    </source>
</evidence>